<dbReference type="PANTHER" id="PTHR15615">
    <property type="match status" value="1"/>
</dbReference>
<evidence type="ECO:0000256" key="4">
    <source>
        <dbReference type="SAM" id="MobiDB-lite"/>
    </source>
</evidence>
<dbReference type="Gene3D" id="1.10.472.10">
    <property type="entry name" value="Cyclin-like"/>
    <property type="match status" value="1"/>
</dbReference>
<dbReference type="Pfam" id="PF08613">
    <property type="entry name" value="Cyclin"/>
    <property type="match status" value="1"/>
</dbReference>
<dbReference type="InterPro" id="IPR013922">
    <property type="entry name" value="Cyclin_PHO80-like"/>
</dbReference>
<accession>A0A8T0QKR0</accession>
<name>A0A8T0QKR0_PANVG</name>
<feature type="region of interest" description="Disordered" evidence="4">
    <location>
        <begin position="1"/>
        <end position="35"/>
    </location>
</feature>
<dbReference type="Proteomes" id="UP000823388">
    <property type="component" value="Chromosome 7K"/>
</dbReference>
<evidence type="ECO:0000256" key="2">
    <source>
        <dbReference type="ARBA" id="ARBA00022618"/>
    </source>
</evidence>
<dbReference type="OrthoDB" id="337735at2759"/>
<dbReference type="InterPro" id="IPR036915">
    <property type="entry name" value="Cyclin-like_sf"/>
</dbReference>
<comment type="caution">
    <text evidence="5">The sequence shown here is derived from an EMBL/GenBank/DDBJ whole genome shotgun (WGS) entry which is preliminary data.</text>
</comment>
<gene>
    <name evidence="5" type="ORF">PVAP13_7KG396940</name>
</gene>
<reference evidence="5" key="1">
    <citation type="submission" date="2020-05" db="EMBL/GenBank/DDBJ databases">
        <title>WGS assembly of Panicum virgatum.</title>
        <authorList>
            <person name="Lovell J.T."/>
            <person name="Jenkins J."/>
            <person name="Shu S."/>
            <person name="Juenger T.E."/>
            <person name="Schmutz J."/>
        </authorList>
    </citation>
    <scope>NUCLEOTIDE SEQUENCE</scope>
    <source>
        <strain evidence="5">AP13</strain>
    </source>
</reference>
<keyword evidence="6" id="KW-1185">Reference proteome</keyword>
<evidence type="ECO:0000313" key="6">
    <source>
        <dbReference type="Proteomes" id="UP000823388"/>
    </source>
</evidence>
<keyword evidence="3" id="KW-0131">Cell cycle</keyword>
<feature type="region of interest" description="Disordered" evidence="4">
    <location>
        <begin position="222"/>
        <end position="268"/>
    </location>
</feature>
<comment type="similarity">
    <text evidence="1">Belongs to the cyclin family. Cyclin U/P subfamily.</text>
</comment>
<dbReference type="EMBL" id="CM029049">
    <property type="protein sequence ID" value="KAG2574950.1"/>
    <property type="molecule type" value="Genomic_DNA"/>
</dbReference>
<evidence type="ECO:0000256" key="1">
    <source>
        <dbReference type="ARBA" id="ARBA00007215"/>
    </source>
</evidence>
<evidence type="ECO:0000256" key="3">
    <source>
        <dbReference type="ARBA" id="ARBA00023306"/>
    </source>
</evidence>
<keyword evidence="2" id="KW-0132">Cell division</keyword>
<dbReference type="AlphaFoldDB" id="A0A8T0QKR0"/>
<dbReference type="PANTHER" id="PTHR15615:SF121">
    <property type="entry name" value="CYCLIN-U1-1"/>
    <property type="match status" value="1"/>
</dbReference>
<evidence type="ECO:0000313" key="5">
    <source>
        <dbReference type="EMBL" id="KAG2574950.1"/>
    </source>
</evidence>
<feature type="compositionally biased region" description="Low complexity" evidence="4">
    <location>
        <begin position="1"/>
        <end position="30"/>
    </location>
</feature>
<organism evidence="5 6">
    <name type="scientific">Panicum virgatum</name>
    <name type="common">Blackwell switchgrass</name>
    <dbReference type="NCBI Taxonomy" id="38727"/>
    <lineage>
        <taxon>Eukaryota</taxon>
        <taxon>Viridiplantae</taxon>
        <taxon>Streptophyta</taxon>
        <taxon>Embryophyta</taxon>
        <taxon>Tracheophyta</taxon>
        <taxon>Spermatophyta</taxon>
        <taxon>Magnoliopsida</taxon>
        <taxon>Liliopsida</taxon>
        <taxon>Poales</taxon>
        <taxon>Poaceae</taxon>
        <taxon>PACMAD clade</taxon>
        <taxon>Panicoideae</taxon>
        <taxon>Panicodae</taxon>
        <taxon>Paniceae</taxon>
        <taxon>Panicinae</taxon>
        <taxon>Panicum</taxon>
        <taxon>Panicum sect. Hiantes</taxon>
    </lineage>
</organism>
<dbReference type="GO" id="GO:0051301">
    <property type="term" value="P:cell division"/>
    <property type="evidence" value="ECO:0007669"/>
    <property type="project" value="UniProtKB-KW"/>
</dbReference>
<sequence length="281" mass="29813">MTAVAALKRAAAAAAGDRSPSSSPPQAASAGPPPAPPELAMVACAVQRLVARNDAVAAPDGGGMRAFQAPRGAPAPRIGVADYLERMHRYAGLDPECYVVAYAYVDMAAHRRPAAAVASRNVHRLLLSCLLVASKVLDDFHHSNAFFARVGGVSNAEMNKLELELLGVLDFPVAVDHRTYDRYREHLEKEMRRDHHAGRLCLPGALPKPTWAAAAPTAIKPLPPLAEEDPAEIADGDGEEHGRKPPPNSVRAAGEGHGRKLPNGVAPGAKTLRDLCALDYY</sequence>
<evidence type="ECO:0008006" key="7">
    <source>
        <dbReference type="Google" id="ProtNLM"/>
    </source>
</evidence>
<dbReference type="SUPFAM" id="SSF47954">
    <property type="entry name" value="Cyclin-like"/>
    <property type="match status" value="1"/>
</dbReference>
<protein>
    <recommendedName>
        <fullName evidence="7">Cyclin</fullName>
    </recommendedName>
</protein>
<proteinExistence type="inferred from homology"/>
<dbReference type="GO" id="GO:0019901">
    <property type="term" value="F:protein kinase binding"/>
    <property type="evidence" value="ECO:0007669"/>
    <property type="project" value="InterPro"/>
</dbReference>
<feature type="compositionally biased region" description="Acidic residues" evidence="4">
    <location>
        <begin position="226"/>
        <end position="238"/>
    </location>
</feature>